<name>A0A090I5Y6_METFO</name>
<accession>A0A090I5Y6</accession>
<evidence type="ECO:0000313" key="2">
    <source>
        <dbReference type="EMBL" id="AIS33020.1"/>
    </source>
</evidence>
<dbReference type="InterPro" id="IPR036388">
    <property type="entry name" value="WH-like_DNA-bd_sf"/>
</dbReference>
<reference evidence="3" key="2">
    <citation type="submission" date="2014-08" db="EMBL/GenBank/DDBJ databases">
        <authorList>
            <person name="Wibberg D."/>
        </authorList>
    </citation>
    <scope>NUCLEOTIDE SEQUENCE</scope>
</reference>
<evidence type="ECO:0000313" key="5">
    <source>
        <dbReference type="EMBL" id="MBF4474345.1"/>
    </source>
</evidence>
<dbReference type="Proteomes" id="UP000606900">
    <property type="component" value="Unassembled WGS sequence"/>
</dbReference>
<evidence type="ECO:0000259" key="1">
    <source>
        <dbReference type="Pfam" id="PF03551"/>
    </source>
</evidence>
<dbReference type="PATRIC" id="fig|2162.10.peg.2326"/>
<reference evidence="4" key="3">
    <citation type="submission" date="2014-09" db="EMBL/GenBank/DDBJ databases">
        <authorList>
            <person name="Bishop-Lilly K.A."/>
            <person name="Broomall S.M."/>
            <person name="Chain P.S."/>
            <person name="Chertkov O."/>
            <person name="Coyne S.R."/>
            <person name="Daligault H.E."/>
            <person name="Davenport K.W."/>
            <person name="Erkkila T."/>
            <person name="Frey K.G."/>
            <person name="Gibbons H.S."/>
            <person name="Gu W."/>
            <person name="Jaissle J."/>
            <person name="Johnson S.L."/>
            <person name="Koroleva G.I."/>
            <person name="Ladner J.T."/>
            <person name="Lo C.-C."/>
            <person name="Minogue T.D."/>
            <person name="Munk C."/>
            <person name="Palacios G.F."/>
            <person name="Redden C.L."/>
            <person name="Rosenzweig C.N."/>
            <person name="Scholz M.B."/>
            <person name="Teshima H."/>
            <person name="Xu Y."/>
        </authorList>
    </citation>
    <scope>NUCLEOTIDE SEQUENCE</scope>
    <source>
        <strain evidence="4">Mb9</strain>
    </source>
</reference>
<protein>
    <submittedName>
        <fullName evidence="5">Helix-turn-helix transcriptional regulator</fullName>
    </submittedName>
    <submittedName>
        <fullName evidence="3">PadR family transcriptional regulator</fullName>
    </submittedName>
    <submittedName>
        <fullName evidence="2">PadR-like family transcriptional regulator</fullName>
    </submittedName>
</protein>
<proteinExistence type="predicted"/>
<dbReference type="Pfam" id="PF03551">
    <property type="entry name" value="PadR"/>
    <property type="match status" value="1"/>
</dbReference>
<dbReference type="EMBL" id="LN515531">
    <property type="protein sequence ID" value="CEA13490.1"/>
    <property type="molecule type" value="Genomic_DNA"/>
</dbReference>
<gene>
    <name evidence="2" type="ORF">BRM9_2220</name>
    <name evidence="3" type="ORF">DSM1535_1150</name>
    <name evidence="5" type="ORF">ISP06_02580</name>
    <name evidence="4" type="ORF">MB9_2254</name>
</gene>
<keyword evidence="6" id="KW-1185">Reference proteome</keyword>
<dbReference type="PANTHER" id="PTHR43252:SF5">
    <property type="entry name" value="TRANSCRIPTIONAL REGULATOR, PADR-LIKE FAMILY"/>
    <property type="match status" value="1"/>
</dbReference>
<evidence type="ECO:0000313" key="3">
    <source>
        <dbReference type="EMBL" id="CEA13490.1"/>
    </source>
</evidence>
<dbReference type="PANTHER" id="PTHR43252">
    <property type="entry name" value="TRANSCRIPTIONAL REGULATOR YQJI"/>
    <property type="match status" value="1"/>
</dbReference>
<evidence type="ECO:0000313" key="6">
    <source>
        <dbReference type="Proteomes" id="UP000062768"/>
    </source>
</evidence>
<dbReference type="InterPro" id="IPR005149">
    <property type="entry name" value="Tscrpt_reg_PadR_N"/>
</dbReference>
<dbReference type="Gene3D" id="1.10.10.10">
    <property type="entry name" value="Winged helix-like DNA-binding domain superfamily/Winged helix DNA-binding domain"/>
    <property type="match status" value="1"/>
</dbReference>
<dbReference type="RefSeq" id="WP_052400039.1">
    <property type="nucleotide sequence ID" value="NZ_CALCVY010000041.1"/>
</dbReference>
<dbReference type="Proteomes" id="UP000062768">
    <property type="component" value="Chromosome I"/>
</dbReference>
<dbReference type="EMBL" id="LN734822">
    <property type="protein sequence ID" value="CEL25868.1"/>
    <property type="molecule type" value="Genomic_DNA"/>
</dbReference>
<dbReference type="STRING" id="2162.BRM9_2220"/>
<organism evidence="3">
    <name type="scientific">Methanobacterium formicicum</name>
    <dbReference type="NCBI Taxonomy" id="2162"/>
    <lineage>
        <taxon>Archaea</taxon>
        <taxon>Methanobacteriati</taxon>
        <taxon>Methanobacteriota</taxon>
        <taxon>Methanomada group</taxon>
        <taxon>Methanobacteria</taxon>
        <taxon>Methanobacteriales</taxon>
        <taxon>Methanobacteriaceae</taxon>
        <taxon>Methanobacterium</taxon>
    </lineage>
</organism>
<evidence type="ECO:0000313" key="4">
    <source>
        <dbReference type="EMBL" id="CEL25868.1"/>
    </source>
</evidence>
<dbReference type="OrthoDB" id="56053at2157"/>
<dbReference type="SUPFAM" id="SSF46785">
    <property type="entry name" value="Winged helix' DNA-binding domain"/>
    <property type="match status" value="1"/>
</dbReference>
<dbReference type="KEGG" id="mfc:BRM9_2220"/>
<dbReference type="GeneID" id="26740486"/>
<dbReference type="InterPro" id="IPR036390">
    <property type="entry name" value="WH_DNA-bd_sf"/>
</dbReference>
<dbReference type="EMBL" id="CP006933">
    <property type="protein sequence ID" value="AIS33020.1"/>
    <property type="molecule type" value="Genomic_DNA"/>
</dbReference>
<dbReference type="AlphaFoldDB" id="A0A090I5Y6"/>
<feature type="domain" description="Transcription regulator PadR N-terminal" evidence="1">
    <location>
        <begin position="29"/>
        <end position="108"/>
    </location>
</feature>
<dbReference type="EMBL" id="JADIIL010000012">
    <property type="protein sequence ID" value="MBF4474345.1"/>
    <property type="molecule type" value="Genomic_DNA"/>
</dbReference>
<sequence length="173" mass="20002">MWDAFRNLHSEFHEKMEQMQRLGGLRVLILHVLDENGPGNGVEIMDAIQAHQESCTMHYPGHGPSRKHYRPSPGSVYPMLKKMVNEELLIKREDGKYELTGKGKKILEKLYGRFKPHEKMDRGEYSITRALTEIEGYVSYLEDIKEEKLAPHGELIGELSQRLEAIKNSIQKE</sequence>
<dbReference type="KEGG" id="mfi:DSM1535_1150"/>
<reference evidence="2" key="1">
    <citation type="submission" date="2013-12" db="EMBL/GenBank/DDBJ databases">
        <title>The complete genome sequence of Methanobacterium sp. BRM9.</title>
        <authorList>
            <consortium name="Pastoral Greenhouse Gas Research Consortium"/>
            <person name="Kelly W.J."/>
            <person name="Leahy S.C."/>
            <person name="Perry R."/>
            <person name="Li D."/>
            <person name="Altermann E."/>
            <person name="Lambie S.C."/>
            <person name="Attwood G.T."/>
        </authorList>
    </citation>
    <scope>NUCLEOTIDE SEQUENCE [LARGE SCALE GENOMIC DNA]</scope>
    <source>
        <strain evidence="2">BRM9</strain>
    </source>
</reference>
<dbReference type="Proteomes" id="UP000029661">
    <property type="component" value="Chromosome"/>
</dbReference>
<reference evidence="5" key="4">
    <citation type="submission" date="2020-10" db="EMBL/GenBank/DDBJ databases">
        <title>Dehalococcoides mccartyi of a TCE/Cr reducing biochatode.</title>
        <authorList>
            <person name="Matturro B."/>
        </authorList>
    </citation>
    <scope>NUCLEOTIDE SEQUENCE</scope>
    <source>
        <strain evidence="5">Bin2</strain>
    </source>
</reference>